<evidence type="ECO:0000313" key="3">
    <source>
        <dbReference type="Proteomes" id="UP001519460"/>
    </source>
</evidence>
<evidence type="ECO:0000256" key="1">
    <source>
        <dbReference type="SAM" id="MobiDB-lite"/>
    </source>
</evidence>
<reference evidence="2 3" key="1">
    <citation type="journal article" date="2023" name="Sci. Data">
        <title>Genome assembly of the Korean intertidal mud-creeper Batillaria attramentaria.</title>
        <authorList>
            <person name="Patra A.K."/>
            <person name="Ho P.T."/>
            <person name="Jun S."/>
            <person name="Lee S.J."/>
            <person name="Kim Y."/>
            <person name="Won Y.J."/>
        </authorList>
    </citation>
    <scope>NUCLEOTIDE SEQUENCE [LARGE SCALE GENOMIC DNA]</scope>
    <source>
        <strain evidence="2">Wonlab-2016</strain>
    </source>
</reference>
<accession>A0ABD0JGW1</accession>
<name>A0ABD0JGW1_9CAEN</name>
<dbReference type="EMBL" id="JACVVK020000444">
    <property type="protein sequence ID" value="KAK7474202.1"/>
    <property type="molecule type" value="Genomic_DNA"/>
</dbReference>
<dbReference type="Proteomes" id="UP001519460">
    <property type="component" value="Unassembled WGS sequence"/>
</dbReference>
<evidence type="ECO:0000313" key="2">
    <source>
        <dbReference type="EMBL" id="KAK7474202.1"/>
    </source>
</evidence>
<keyword evidence="3" id="KW-1185">Reference proteome</keyword>
<proteinExistence type="predicted"/>
<sequence length="94" mass="10518">MWTTPCSLNCRGRHRRQCTKYQTSYVSDRSASSITPWKTDRDSRFPTGQLPQSMGRWAGDPDSIVMGVTARHEAYGNKGIPQGLRPSPHGIRAV</sequence>
<gene>
    <name evidence="2" type="ORF">BaRGS_00034551</name>
</gene>
<dbReference type="AlphaFoldDB" id="A0ABD0JGW1"/>
<organism evidence="2 3">
    <name type="scientific">Batillaria attramentaria</name>
    <dbReference type="NCBI Taxonomy" id="370345"/>
    <lineage>
        <taxon>Eukaryota</taxon>
        <taxon>Metazoa</taxon>
        <taxon>Spiralia</taxon>
        <taxon>Lophotrochozoa</taxon>
        <taxon>Mollusca</taxon>
        <taxon>Gastropoda</taxon>
        <taxon>Caenogastropoda</taxon>
        <taxon>Sorbeoconcha</taxon>
        <taxon>Cerithioidea</taxon>
        <taxon>Batillariidae</taxon>
        <taxon>Batillaria</taxon>
    </lineage>
</organism>
<feature type="region of interest" description="Disordered" evidence="1">
    <location>
        <begin position="30"/>
        <end position="60"/>
    </location>
</feature>
<comment type="caution">
    <text evidence="2">The sequence shown here is derived from an EMBL/GenBank/DDBJ whole genome shotgun (WGS) entry which is preliminary data.</text>
</comment>
<protein>
    <submittedName>
        <fullName evidence="2">Uncharacterized protein</fullName>
    </submittedName>
</protein>